<comment type="caution">
    <text evidence="1">The sequence shown here is derived from an EMBL/GenBank/DDBJ whole genome shotgun (WGS) entry which is preliminary data.</text>
</comment>
<organism evidence="1 2">
    <name type="scientific">Striga asiatica</name>
    <name type="common">Asiatic witchweed</name>
    <name type="synonym">Buchnera asiatica</name>
    <dbReference type="NCBI Taxonomy" id="4170"/>
    <lineage>
        <taxon>Eukaryota</taxon>
        <taxon>Viridiplantae</taxon>
        <taxon>Streptophyta</taxon>
        <taxon>Embryophyta</taxon>
        <taxon>Tracheophyta</taxon>
        <taxon>Spermatophyta</taxon>
        <taxon>Magnoliopsida</taxon>
        <taxon>eudicotyledons</taxon>
        <taxon>Gunneridae</taxon>
        <taxon>Pentapetalae</taxon>
        <taxon>asterids</taxon>
        <taxon>lamiids</taxon>
        <taxon>Lamiales</taxon>
        <taxon>Orobanchaceae</taxon>
        <taxon>Buchnereae</taxon>
        <taxon>Striga</taxon>
    </lineage>
</organism>
<protein>
    <submittedName>
        <fullName evidence="1">Ras-related protein Rab-1A</fullName>
    </submittedName>
</protein>
<keyword evidence="2" id="KW-1185">Reference proteome</keyword>
<evidence type="ECO:0000313" key="1">
    <source>
        <dbReference type="EMBL" id="GER33235.1"/>
    </source>
</evidence>
<proteinExistence type="predicted"/>
<dbReference type="EMBL" id="BKCP01004716">
    <property type="protein sequence ID" value="GER33235.1"/>
    <property type="molecule type" value="Genomic_DNA"/>
</dbReference>
<gene>
    <name evidence="1" type="ORF">STAS_09350</name>
</gene>
<accession>A0A5A7PK35</accession>
<dbReference type="OrthoDB" id="1864528at2759"/>
<evidence type="ECO:0000313" key="2">
    <source>
        <dbReference type="Proteomes" id="UP000325081"/>
    </source>
</evidence>
<dbReference type="AlphaFoldDB" id="A0A5A7PK35"/>
<reference evidence="2" key="1">
    <citation type="journal article" date="2019" name="Curr. Biol.">
        <title>Genome Sequence of Striga asiatica Provides Insight into the Evolution of Plant Parasitism.</title>
        <authorList>
            <person name="Yoshida S."/>
            <person name="Kim S."/>
            <person name="Wafula E.K."/>
            <person name="Tanskanen J."/>
            <person name="Kim Y.M."/>
            <person name="Honaas L."/>
            <person name="Yang Z."/>
            <person name="Spallek T."/>
            <person name="Conn C.E."/>
            <person name="Ichihashi Y."/>
            <person name="Cheong K."/>
            <person name="Cui S."/>
            <person name="Der J.P."/>
            <person name="Gundlach H."/>
            <person name="Jiao Y."/>
            <person name="Hori C."/>
            <person name="Ishida J.K."/>
            <person name="Kasahara H."/>
            <person name="Kiba T."/>
            <person name="Kim M.S."/>
            <person name="Koo N."/>
            <person name="Laohavisit A."/>
            <person name="Lee Y.H."/>
            <person name="Lumba S."/>
            <person name="McCourt P."/>
            <person name="Mortimer J.C."/>
            <person name="Mutuku J.M."/>
            <person name="Nomura T."/>
            <person name="Sasaki-Sekimoto Y."/>
            <person name="Seto Y."/>
            <person name="Wang Y."/>
            <person name="Wakatake T."/>
            <person name="Sakakibara H."/>
            <person name="Demura T."/>
            <person name="Yamaguchi S."/>
            <person name="Yoneyama K."/>
            <person name="Manabe R.I."/>
            <person name="Nelson D.C."/>
            <person name="Schulman A.H."/>
            <person name="Timko M.P."/>
            <person name="dePamphilis C.W."/>
            <person name="Choi D."/>
            <person name="Shirasu K."/>
        </authorList>
    </citation>
    <scope>NUCLEOTIDE SEQUENCE [LARGE SCALE GENOMIC DNA]</scope>
    <source>
        <strain evidence="2">cv. UVA1</strain>
    </source>
</reference>
<dbReference type="Proteomes" id="UP000325081">
    <property type="component" value="Unassembled WGS sequence"/>
</dbReference>
<sequence length="181" mass="20215">MLLLCGDSGVGKSCLLLKFTMLMCELYNYKEASVSSDPKFDHIDLAEEQKGTNWRTEHVIFKSSMVHSVQAAPGYPPQDADGESEIGDFLTHLFSPIFMKVSTTSLIVDLLAFSFSLHHYIFGEWGDMRVVYSLQVIERHGKKLIEHGGAKEFIEHVGVVEGSICSFMLLPAPNLSFRVVV</sequence>
<name>A0A5A7PK35_STRAF</name>